<dbReference type="EMBL" id="JADBGQ010000005">
    <property type="protein sequence ID" value="KAG5398140.1"/>
    <property type="molecule type" value="Genomic_DNA"/>
</dbReference>
<keyword evidence="2" id="KW-1185">Reference proteome</keyword>
<protein>
    <submittedName>
        <fullName evidence="1">Uncharacterized protein</fullName>
    </submittedName>
</protein>
<name>A0ABQ7MJS5_BRACM</name>
<reference evidence="1 2" key="1">
    <citation type="submission" date="2021-03" db="EMBL/GenBank/DDBJ databases">
        <authorList>
            <person name="King G.J."/>
            <person name="Bancroft I."/>
            <person name="Baten A."/>
            <person name="Bloomfield J."/>
            <person name="Borpatragohain P."/>
            <person name="He Z."/>
            <person name="Irish N."/>
            <person name="Irwin J."/>
            <person name="Liu K."/>
            <person name="Mauleon R.P."/>
            <person name="Moore J."/>
            <person name="Morris R."/>
            <person name="Ostergaard L."/>
            <person name="Wang B."/>
            <person name="Wells R."/>
        </authorList>
    </citation>
    <scope>NUCLEOTIDE SEQUENCE [LARGE SCALE GENOMIC DNA]</scope>
    <source>
        <strain evidence="1">R-o-18</strain>
        <tissue evidence="1">Leaf</tissue>
    </source>
</reference>
<sequence length="128" mass="14744">MGFWLRNHKLASSHVLGHFGPSFDSKRLFDKNKLFALRSSGDSIKELTRMHGFASYRRFGTARARPWQVGYVFYRKALCKDFFTKINFRKNGYADFYGLSDIDSVATDFDPTLSTDSSLGMLIDFWCA</sequence>
<dbReference type="Proteomes" id="UP000823674">
    <property type="component" value="Chromosome A05"/>
</dbReference>
<feature type="non-terminal residue" evidence="1">
    <location>
        <position position="128"/>
    </location>
</feature>
<evidence type="ECO:0000313" key="2">
    <source>
        <dbReference type="Proteomes" id="UP000823674"/>
    </source>
</evidence>
<accession>A0ABQ7MJS5</accession>
<organism evidence="1 2">
    <name type="scientific">Brassica rapa subsp. trilocularis</name>
    <dbReference type="NCBI Taxonomy" id="1813537"/>
    <lineage>
        <taxon>Eukaryota</taxon>
        <taxon>Viridiplantae</taxon>
        <taxon>Streptophyta</taxon>
        <taxon>Embryophyta</taxon>
        <taxon>Tracheophyta</taxon>
        <taxon>Spermatophyta</taxon>
        <taxon>Magnoliopsida</taxon>
        <taxon>eudicotyledons</taxon>
        <taxon>Gunneridae</taxon>
        <taxon>Pentapetalae</taxon>
        <taxon>rosids</taxon>
        <taxon>malvids</taxon>
        <taxon>Brassicales</taxon>
        <taxon>Brassicaceae</taxon>
        <taxon>Brassiceae</taxon>
        <taxon>Brassica</taxon>
    </lineage>
</organism>
<proteinExistence type="predicted"/>
<gene>
    <name evidence="1" type="primary">A05p026770.1_BraROA</name>
    <name evidence="1" type="ORF">IGI04_019954</name>
</gene>
<evidence type="ECO:0000313" key="1">
    <source>
        <dbReference type="EMBL" id="KAG5398140.1"/>
    </source>
</evidence>
<comment type="caution">
    <text evidence="1">The sequence shown here is derived from an EMBL/GenBank/DDBJ whole genome shotgun (WGS) entry which is preliminary data.</text>
</comment>